<feature type="binding site" evidence="2">
    <location>
        <position position="262"/>
    </location>
    <ligand>
        <name>Zn(2+)</name>
        <dbReference type="ChEBI" id="CHEBI:29105"/>
        <note>catalytic</note>
    </ligand>
</feature>
<dbReference type="PRINTS" id="PR00998">
    <property type="entry name" value="CRBOXYPTASET"/>
</dbReference>
<proteinExistence type="inferred from homology"/>
<dbReference type="PIRSF" id="PIRSF006615">
    <property type="entry name" value="Zn_crbxpep_Taq"/>
    <property type="match status" value="1"/>
</dbReference>
<keyword evidence="2" id="KW-0862">Zinc</keyword>
<dbReference type="InterPro" id="IPR001333">
    <property type="entry name" value="Peptidase_M32_Taq"/>
</dbReference>
<dbReference type="PROSITE" id="PS52034">
    <property type="entry name" value="PEPTIDASE_M32"/>
    <property type="match status" value="1"/>
</dbReference>
<dbReference type="RefSeq" id="WP_369610394.1">
    <property type="nucleotide sequence ID" value="NZ_AP031322.1"/>
</dbReference>
<dbReference type="Pfam" id="PF02074">
    <property type="entry name" value="Peptidase_M32"/>
    <property type="match status" value="1"/>
</dbReference>
<keyword evidence="1" id="KW-0645">Protease</keyword>
<dbReference type="SUPFAM" id="SSF55486">
    <property type="entry name" value="Metalloproteases ('zincins'), catalytic domain"/>
    <property type="match status" value="1"/>
</dbReference>
<dbReference type="GO" id="GO:0006508">
    <property type="term" value="P:proteolysis"/>
    <property type="evidence" value="ECO:0007669"/>
    <property type="project" value="UniProtKB-UniRule"/>
</dbReference>
<evidence type="ECO:0000256" key="1">
    <source>
        <dbReference type="PIRNR" id="PIRNR006615"/>
    </source>
</evidence>
<dbReference type="GO" id="GO:0046872">
    <property type="term" value="F:metal ion binding"/>
    <property type="evidence" value="ECO:0007669"/>
    <property type="project" value="UniProtKB-KW"/>
</dbReference>
<comment type="cofactor">
    <cofactor evidence="2">
        <name>Zn(2+)</name>
        <dbReference type="ChEBI" id="CHEBI:29105"/>
    </cofactor>
    <text evidence="2">Binds 1 zinc ion per subunit.</text>
</comment>
<dbReference type="EMBL" id="AP031322">
    <property type="protein sequence ID" value="BFH72145.1"/>
    <property type="molecule type" value="Genomic_DNA"/>
</dbReference>
<dbReference type="AlphaFoldDB" id="A0AAT9GMX4"/>
<keyword evidence="1 2" id="KW-0479">Metal-binding</keyword>
<evidence type="ECO:0000256" key="2">
    <source>
        <dbReference type="PIRSR" id="PIRSR006615-1"/>
    </source>
</evidence>
<comment type="similarity">
    <text evidence="1">Belongs to the peptidase M32 family.</text>
</comment>
<feature type="binding site" evidence="2">
    <location>
        <position position="266"/>
    </location>
    <ligand>
        <name>Zn(2+)</name>
        <dbReference type="ChEBI" id="CHEBI:29105"/>
        <note>catalytic</note>
    </ligand>
</feature>
<reference evidence="4" key="1">
    <citation type="submission" date="2024-03" db="EMBL/GenBank/DDBJ databases">
        <title>Complete genome sequence of Sulfurisphaera javensis strain KD-1.</title>
        <authorList>
            <person name="Sakai H."/>
            <person name="Nur N."/>
            <person name="Suwanto A."/>
            <person name="Kurosawa N."/>
        </authorList>
    </citation>
    <scope>NUCLEOTIDE SEQUENCE</scope>
    <source>
        <strain evidence="4">KD-1</strain>
    </source>
</reference>
<dbReference type="Gene3D" id="1.10.1370.30">
    <property type="match status" value="1"/>
</dbReference>
<keyword evidence="1" id="KW-0482">Metalloprotease</keyword>
<keyword evidence="1" id="KW-0378">Hydrolase</keyword>
<keyword evidence="1 4" id="KW-0121">Carboxypeptidase</keyword>
<evidence type="ECO:0000313" key="4">
    <source>
        <dbReference type="EMBL" id="BFH72145.1"/>
    </source>
</evidence>
<dbReference type="GO" id="GO:0004181">
    <property type="term" value="F:metallocarboxypeptidase activity"/>
    <property type="evidence" value="ECO:0007669"/>
    <property type="project" value="UniProtKB-UniRule"/>
</dbReference>
<protein>
    <recommendedName>
        <fullName evidence="1">Metal-dependent carboxypeptidase</fullName>
        <ecNumber evidence="1">3.4.17.19</ecNumber>
    </recommendedName>
</protein>
<dbReference type="CDD" id="cd06460">
    <property type="entry name" value="M32_Taq"/>
    <property type="match status" value="1"/>
</dbReference>
<comment type="function">
    <text evidence="1">Broad specificity carboxypetidase that releases amino acids sequentially from the C-terminus, including neutral, aromatic, polar and basic residues.</text>
</comment>
<name>A0AAT9GMX4_9CREN</name>
<feature type="active site" description="Proton donor/acceptor" evidence="3">
    <location>
        <position position="263"/>
    </location>
</feature>
<sequence>MPFENIKDLYEEYKKIWSLNYALSLMGWDRETYMPPADASIRGEVIGTFSELIKDQYLKLYNLVQKYEGKENLSDEEKGFIRVLNREIKYYVKVPIEIIKELDKVTSEALIVWRQAKKSSDFSKFKPYLERIVDLERKVAEYLGYEKHPYNALLDLYEEGFTVDDGDSIFNVLLPNLKDIYTKVREKNYFPETHPLEEVEYDVKDMEKINNEIIRILRMPEDSFRLDISAHPFTIRISGNDVRITTRYEGKDFKETIYSVIHESGHATYELLIDKNLEMTPLAQGASTGIHESQSRFWENIIGRSKEFIHVIYPILIKYLDFVKRYNEEEIYKYVNTIKPSLIRVDADEVTYNFHIALRYEIEKKLLSDEIKVGELPEIWNEFMDKYLGIRPKNDSEGVLQDIHWSQGSIGYFPTYTLGNVVAGMIYSSYKDLKENVRNADFDNVKTWLKEKLCKYGAIYSPKDLLRKAFGKSYDPYDLIKYLKEKYLNV</sequence>
<dbReference type="GeneID" id="92353022"/>
<dbReference type="PANTHER" id="PTHR34217:SF1">
    <property type="entry name" value="CARBOXYPEPTIDASE 1"/>
    <property type="match status" value="1"/>
</dbReference>
<organism evidence="4">
    <name type="scientific">Sulfurisphaera javensis</name>
    <dbReference type="NCBI Taxonomy" id="2049879"/>
    <lineage>
        <taxon>Archaea</taxon>
        <taxon>Thermoproteota</taxon>
        <taxon>Thermoprotei</taxon>
        <taxon>Sulfolobales</taxon>
        <taxon>Sulfolobaceae</taxon>
        <taxon>Sulfurisphaera</taxon>
    </lineage>
</organism>
<feature type="binding site" evidence="2">
    <location>
        <position position="292"/>
    </location>
    <ligand>
        <name>Zn(2+)</name>
        <dbReference type="ChEBI" id="CHEBI:29105"/>
        <note>catalytic</note>
    </ligand>
</feature>
<comment type="catalytic activity">
    <reaction evidence="1">
        <text>Release of a C-terminal amino acid with broad specificity, except for -Pro.</text>
        <dbReference type="EC" id="3.4.17.19"/>
    </reaction>
</comment>
<accession>A0AAT9GMX4</accession>
<dbReference type="EC" id="3.4.17.19" evidence="1"/>
<gene>
    <name evidence="4" type="ORF">SJAV_00890</name>
</gene>
<evidence type="ECO:0000256" key="3">
    <source>
        <dbReference type="PIRSR" id="PIRSR006615-2"/>
    </source>
</evidence>
<dbReference type="PANTHER" id="PTHR34217">
    <property type="entry name" value="METAL-DEPENDENT CARBOXYPEPTIDASE"/>
    <property type="match status" value="1"/>
</dbReference>
<dbReference type="KEGG" id="sjv:SJAV_00890"/>